<dbReference type="Pfam" id="PF06985">
    <property type="entry name" value="HET"/>
    <property type="match status" value="1"/>
</dbReference>
<proteinExistence type="predicted"/>
<protein>
    <recommendedName>
        <fullName evidence="1">Heterokaryon incompatibility domain-containing protein</fullName>
    </recommendedName>
</protein>
<evidence type="ECO:0000313" key="2">
    <source>
        <dbReference type="EMBL" id="KAK5107431.1"/>
    </source>
</evidence>
<organism evidence="2 3">
    <name type="scientific">Meristemomyces frigidus</name>
    <dbReference type="NCBI Taxonomy" id="1508187"/>
    <lineage>
        <taxon>Eukaryota</taxon>
        <taxon>Fungi</taxon>
        <taxon>Dikarya</taxon>
        <taxon>Ascomycota</taxon>
        <taxon>Pezizomycotina</taxon>
        <taxon>Dothideomycetes</taxon>
        <taxon>Dothideomycetidae</taxon>
        <taxon>Mycosphaerellales</taxon>
        <taxon>Teratosphaeriaceae</taxon>
        <taxon>Meristemomyces</taxon>
    </lineage>
</organism>
<sequence length="756" mass="85292">MALTPAAGTADHFVHHPLEHPADSIRLVKLEPAEDRDSEIECTIFTTPLDHPPPYVAVSYTWGDATVQRTIQINGKTLVVGYNSWEVLWQLRLHCTYGALFWMDMLCIDQTNDAEKSIQVGLMGVIYRGASTVFAGVGPHAEDSVFLAEQIHLHVAYIQQRRNEYAAVASPILTQPCDICGLLPPATPTMVRCDSCNLVSCKRHWNDVFRLHKEELGHRQVIETEYTIPDAKNRRCDQCHQSVGKQWYEHVEGGKRICLKCYDDSMEFTPDAYQAHRVRDRWGPLQGSVKSYHNLQLGLETWLWFTRMLPGMHQRINTALKTFSLRTYFTRLWVVQEIALSPYIIMACGDEIFPLAAFHALYRDSNEAVENIIRGLPYGTNNHRGWAATSWYMDTLLTQVRLGTLAEVGTESIAELVFTFAEWQCFDARDRLFALLAMADDSSVSGITPDYTQSTVSVLLRLLKQICIAGVFSSVTDKDIGMEELFVIISAFRLEASQHEIAALLIARLCHRSPSQVPYSQLVPVAEPPEQERVRIPVRIQSFVSIQDDEDGKLWAPLYRNEEEVYPAEWALGLRTAFRQACQQAQDSSGKIHSRGETLAIATGSVKAGDIALYFGNNKNDRSKKHFASLHTPCAGLVLRQTSSERYLIVGQIIFDLDVEPLPHALRPEAGRDKATGPSDPPDVVWEVHFAPEDLLLFIVQDLAYHQTPREHNRPTMLDCAVRPESTVKRLQTSVTADIFSSYATCRRRPTVSPAR</sequence>
<dbReference type="EMBL" id="JAVRRL010000122">
    <property type="protein sequence ID" value="KAK5107431.1"/>
    <property type="molecule type" value="Genomic_DNA"/>
</dbReference>
<dbReference type="Proteomes" id="UP001310890">
    <property type="component" value="Unassembled WGS sequence"/>
</dbReference>
<dbReference type="PANTHER" id="PTHR24148">
    <property type="entry name" value="ANKYRIN REPEAT DOMAIN-CONTAINING PROTEIN 39 HOMOLOG-RELATED"/>
    <property type="match status" value="1"/>
</dbReference>
<dbReference type="AlphaFoldDB" id="A0AAN7YMH3"/>
<evidence type="ECO:0000259" key="1">
    <source>
        <dbReference type="Pfam" id="PF06985"/>
    </source>
</evidence>
<feature type="domain" description="Heterokaryon incompatibility" evidence="1">
    <location>
        <begin position="55"/>
        <end position="160"/>
    </location>
</feature>
<gene>
    <name evidence="2" type="ORF">LTR62_001292</name>
</gene>
<dbReference type="PANTHER" id="PTHR24148:SF73">
    <property type="entry name" value="HET DOMAIN PROTEIN (AFU_ORTHOLOGUE AFUA_8G01020)"/>
    <property type="match status" value="1"/>
</dbReference>
<comment type="caution">
    <text evidence="2">The sequence shown here is derived from an EMBL/GenBank/DDBJ whole genome shotgun (WGS) entry which is preliminary data.</text>
</comment>
<name>A0AAN7YMH3_9PEZI</name>
<dbReference type="InterPro" id="IPR010730">
    <property type="entry name" value="HET"/>
</dbReference>
<reference evidence="2" key="1">
    <citation type="submission" date="2023-08" db="EMBL/GenBank/DDBJ databases">
        <title>Black Yeasts Isolated from many extreme environments.</title>
        <authorList>
            <person name="Coleine C."/>
            <person name="Stajich J.E."/>
            <person name="Selbmann L."/>
        </authorList>
    </citation>
    <scope>NUCLEOTIDE SEQUENCE</scope>
    <source>
        <strain evidence="2">CCFEE 5401</strain>
    </source>
</reference>
<evidence type="ECO:0000313" key="3">
    <source>
        <dbReference type="Proteomes" id="UP001310890"/>
    </source>
</evidence>
<dbReference type="InterPro" id="IPR052895">
    <property type="entry name" value="HetReg/Transcr_Mod"/>
</dbReference>
<accession>A0AAN7YMH3</accession>